<dbReference type="InterPro" id="IPR018775">
    <property type="entry name" value="RlaP"/>
</dbReference>
<keyword evidence="2" id="KW-1185">Reference proteome</keyword>
<dbReference type="AlphaFoldDB" id="A0A9X4AE87"/>
<protein>
    <submittedName>
        <fullName evidence="1">Nucleotidyltransferase domain-containing protein</fullName>
    </submittedName>
</protein>
<gene>
    <name evidence="1" type="ORF">NC799_04810</name>
</gene>
<dbReference type="PANTHER" id="PTHR34817:SF1">
    <property type="entry name" value="NUCLEOTIDYLTRANSFERASE"/>
    <property type="match status" value="1"/>
</dbReference>
<dbReference type="Pfam" id="PF10127">
    <property type="entry name" value="RlaP"/>
    <property type="match status" value="1"/>
</dbReference>
<evidence type="ECO:0000313" key="2">
    <source>
        <dbReference type="Proteomes" id="UP001145069"/>
    </source>
</evidence>
<reference evidence="1" key="1">
    <citation type="submission" date="2022-06" db="EMBL/GenBank/DDBJ databases">
        <title>Aquibacillus sp. a new bacterium isolated from soil saline samples.</title>
        <authorList>
            <person name="Galisteo C."/>
            <person name="De La Haba R."/>
            <person name="Sanchez-Porro C."/>
            <person name="Ventosa A."/>
        </authorList>
    </citation>
    <scope>NUCLEOTIDE SEQUENCE</scope>
    <source>
        <strain evidence="1">3ASR75-54</strain>
    </source>
</reference>
<comment type="caution">
    <text evidence="1">The sequence shown here is derived from an EMBL/GenBank/DDBJ whole genome shotgun (WGS) entry which is preliminary data.</text>
</comment>
<dbReference type="EMBL" id="JAMQKC010000003">
    <property type="protein sequence ID" value="MDC3416229.1"/>
    <property type="molecule type" value="Genomic_DNA"/>
</dbReference>
<dbReference type="Proteomes" id="UP001145069">
    <property type="component" value="Unassembled WGS sequence"/>
</dbReference>
<accession>A0A9X4AE87</accession>
<dbReference type="PANTHER" id="PTHR34817">
    <property type="entry name" value="NUCLEOTIDYLTRANSFERASE"/>
    <property type="match status" value="1"/>
</dbReference>
<proteinExistence type="predicted"/>
<organism evidence="1 2">
    <name type="scientific">Aquibacillus salsiterrae</name>
    <dbReference type="NCBI Taxonomy" id="2950439"/>
    <lineage>
        <taxon>Bacteria</taxon>
        <taxon>Bacillati</taxon>
        <taxon>Bacillota</taxon>
        <taxon>Bacilli</taxon>
        <taxon>Bacillales</taxon>
        <taxon>Bacillaceae</taxon>
        <taxon>Aquibacillus</taxon>
    </lineage>
</organism>
<dbReference type="RefSeq" id="WP_272445237.1">
    <property type="nucleotide sequence ID" value="NZ_JAMQKC010000003.1"/>
</dbReference>
<name>A0A9X4AE87_9BACI</name>
<sequence length="306" mass="35475">MSYTIQELQPHTIYQVVTGSQSYGLATPHSDIDQKAIVILPLQQLFTLNKEWETQTFHQPDIEFHSLKKAMNLFLAQNPTMLELLFVPEEMIIKQTTQGEILRKHRQLFLSKKCYYSFAGYAKDQLTRIKSGLEKTNETASRFTTDNVKKRLETCLSNQAKGFTIKNIYLTQNGIPGVELSVSTNQITLSQLHKITTSLSNLLRANTNKQKAKMPPSKLSKHAMHLFRLLHMAIELLETGELIVNREKDKEFLLAIKNGEFRWEELFVKADRLMQRLEMSKTTSRLQETPPTEEINRLYQQLMTRE</sequence>
<evidence type="ECO:0000313" key="1">
    <source>
        <dbReference type="EMBL" id="MDC3416229.1"/>
    </source>
</evidence>